<organism evidence="2 3">
    <name type="scientific">Aegilops tauschii subsp. strangulata</name>
    <name type="common">Goatgrass</name>
    <dbReference type="NCBI Taxonomy" id="200361"/>
    <lineage>
        <taxon>Eukaryota</taxon>
        <taxon>Viridiplantae</taxon>
        <taxon>Streptophyta</taxon>
        <taxon>Embryophyta</taxon>
        <taxon>Tracheophyta</taxon>
        <taxon>Spermatophyta</taxon>
        <taxon>Magnoliopsida</taxon>
        <taxon>Liliopsida</taxon>
        <taxon>Poales</taxon>
        <taxon>Poaceae</taxon>
        <taxon>BOP clade</taxon>
        <taxon>Pooideae</taxon>
        <taxon>Triticodae</taxon>
        <taxon>Triticeae</taxon>
        <taxon>Triticinae</taxon>
        <taxon>Aegilops</taxon>
    </lineage>
</organism>
<dbReference type="EnsemblPlants" id="AET5Gv20860400.29">
    <property type="protein sequence ID" value="AET5Gv20860400.29"/>
    <property type="gene ID" value="AET5Gv20860400"/>
</dbReference>
<dbReference type="AlphaFoldDB" id="A0A453LNL7"/>
<protein>
    <submittedName>
        <fullName evidence="2">Uncharacterized protein</fullName>
    </submittedName>
</protein>
<reference evidence="2" key="4">
    <citation type="submission" date="2019-03" db="UniProtKB">
        <authorList>
            <consortium name="EnsemblPlants"/>
        </authorList>
    </citation>
    <scope>IDENTIFICATION</scope>
</reference>
<dbReference type="Proteomes" id="UP000015105">
    <property type="component" value="Chromosome 5D"/>
</dbReference>
<keyword evidence="3" id="KW-1185">Reference proteome</keyword>
<evidence type="ECO:0000313" key="3">
    <source>
        <dbReference type="Proteomes" id="UP000015105"/>
    </source>
</evidence>
<proteinExistence type="predicted"/>
<keyword evidence="1" id="KW-0812">Transmembrane</keyword>
<keyword evidence="1" id="KW-1133">Transmembrane helix</keyword>
<evidence type="ECO:0000256" key="1">
    <source>
        <dbReference type="SAM" id="Phobius"/>
    </source>
</evidence>
<keyword evidence="1" id="KW-0472">Membrane</keyword>
<sequence>MGRPTTSREKAPYHHGVVELNVCGNCALISCMLFSGLLYVFVCCSHDNGNLACL</sequence>
<reference evidence="2" key="3">
    <citation type="journal article" date="2017" name="Nature">
        <title>Genome sequence of the progenitor of the wheat D genome Aegilops tauschii.</title>
        <authorList>
            <person name="Luo M.C."/>
            <person name="Gu Y.Q."/>
            <person name="Puiu D."/>
            <person name="Wang H."/>
            <person name="Twardziok S.O."/>
            <person name="Deal K.R."/>
            <person name="Huo N."/>
            <person name="Zhu T."/>
            <person name="Wang L."/>
            <person name="Wang Y."/>
            <person name="McGuire P.E."/>
            <person name="Liu S."/>
            <person name="Long H."/>
            <person name="Ramasamy R.K."/>
            <person name="Rodriguez J.C."/>
            <person name="Van S.L."/>
            <person name="Yuan L."/>
            <person name="Wang Z."/>
            <person name="Xia Z."/>
            <person name="Xiao L."/>
            <person name="Anderson O.D."/>
            <person name="Ouyang S."/>
            <person name="Liang Y."/>
            <person name="Zimin A.V."/>
            <person name="Pertea G."/>
            <person name="Qi P."/>
            <person name="Bennetzen J.L."/>
            <person name="Dai X."/>
            <person name="Dawson M.W."/>
            <person name="Muller H.G."/>
            <person name="Kugler K."/>
            <person name="Rivarola-Duarte L."/>
            <person name="Spannagl M."/>
            <person name="Mayer K.F.X."/>
            <person name="Lu F.H."/>
            <person name="Bevan M.W."/>
            <person name="Leroy P."/>
            <person name="Li P."/>
            <person name="You F.M."/>
            <person name="Sun Q."/>
            <person name="Liu Z."/>
            <person name="Lyons E."/>
            <person name="Wicker T."/>
            <person name="Salzberg S.L."/>
            <person name="Devos K.M."/>
            <person name="Dvorak J."/>
        </authorList>
    </citation>
    <scope>NUCLEOTIDE SEQUENCE [LARGE SCALE GENOMIC DNA]</scope>
    <source>
        <strain evidence="2">cv. AL8/78</strain>
    </source>
</reference>
<evidence type="ECO:0000313" key="2">
    <source>
        <dbReference type="EnsemblPlants" id="AET5Gv20860400.29"/>
    </source>
</evidence>
<dbReference type="PROSITE" id="PS51257">
    <property type="entry name" value="PROKAR_LIPOPROTEIN"/>
    <property type="match status" value="1"/>
</dbReference>
<reference evidence="2" key="5">
    <citation type="journal article" date="2021" name="G3 (Bethesda)">
        <title>Aegilops tauschii genome assembly Aet v5.0 features greater sequence contiguity and improved annotation.</title>
        <authorList>
            <person name="Wang L."/>
            <person name="Zhu T."/>
            <person name="Rodriguez J.C."/>
            <person name="Deal K.R."/>
            <person name="Dubcovsky J."/>
            <person name="McGuire P.E."/>
            <person name="Lux T."/>
            <person name="Spannagl M."/>
            <person name="Mayer K.F.X."/>
            <person name="Baldrich P."/>
            <person name="Meyers B.C."/>
            <person name="Huo N."/>
            <person name="Gu Y.Q."/>
            <person name="Zhou H."/>
            <person name="Devos K.M."/>
            <person name="Bennetzen J.L."/>
            <person name="Unver T."/>
            <person name="Budak H."/>
            <person name="Gulick P.J."/>
            <person name="Galiba G."/>
            <person name="Kalapos B."/>
            <person name="Nelson D.R."/>
            <person name="Li P."/>
            <person name="You F.M."/>
            <person name="Luo M.C."/>
            <person name="Dvorak J."/>
        </authorList>
    </citation>
    <scope>NUCLEOTIDE SEQUENCE [LARGE SCALE GENOMIC DNA]</scope>
    <source>
        <strain evidence="2">cv. AL8/78</strain>
    </source>
</reference>
<feature type="transmembrane region" description="Helical" evidence="1">
    <location>
        <begin position="20"/>
        <end position="42"/>
    </location>
</feature>
<name>A0A453LNL7_AEGTS</name>
<accession>A0A453LNL7</accession>
<dbReference type="Gramene" id="AET5Gv20860400.29">
    <property type="protein sequence ID" value="AET5Gv20860400.29"/>
    <property type="gene ID" value="AET5Gv20860400"/>
</dbReference>
<reference evidence="3" key="1">
    <citation type="journal article" date="2014" name="Science">
        <title>Ancient hybridizations among the ancestral genomes of bread wheat.</title>
        <authorList>
            <consortium name="International Wheat Genome Sequencing Consortium,"/>
            <person name="Marcussen T."/>
            <person name="Sandve S.R."/>
            <person name="Heier L."/>
            <person name="Spannagl M."/>
            <person name="Pfeifer M."/>
            <person name="Jakobsen K.S."/>
            <person name="Wulff B.B."/>
            <person name="Steuernagel B."/>
            <person name="Mayer K.F."/>
            <person name="Olsen O.A."/>
        </authorList>
    </citation>
    <scope>NUCLEOTIDE SEQUENCE [LARGE SCALE GENOMIC DNA]</scope>
    <source>
        <strain evidence="3">cv. AL8/78</strain>
    </source>
</reference>
<reference evidence="3" key="2">
    <citation type="journal article" date="2017" name="Nat. Plants">
        <title>The Aegilops tauschii genome reveals multiple impacts of transposons.</title>
        <authorList>
            <person name="Zhao G."/>
            <person name="Zou C."/>
            <person name="Li K."/>
            <person name="Wang K."/>
            <person name="Li T."/>
            <person name="Gao L."/>
            <person name="Zhang X."/>
            <person name="Wang H."/>
            <person name="Yang Z."/>
            <person name="Liu X."/>
            <person name="Jiang W."/>
            <person name="Mao L."/>
            <person name="Kong X."/>
            <person name="Jiao Y."/>
            <person name="Jia J."/>
        </authorList>
    </citation>
    <scope>NUCLEOTIDE SEQUENCE [LARGE SCALE GENOMIC DNA]</scope>
    <source>
        <strain evidence="3">cv. AL8/78</strain>
    </source>
</reference>